<dbReference type="STRING" id="319939.SAMN05216263_113180"/>
<dbReference type="EMBL" id="AP022213">
    <property type="protein sequence ID" value="BBT15086.1"/>
    <property type="molecule type" value="Genomic_DNA"/>
</dbReference>
<sequence length="131" mass="15343">MQSCREENPATARWRSTGLRIRCALCPDEPRLLVRYLNEARQLAERQGASPWRIFEACLDLLLRSAEDRALPAHWRAQCLDYAYLPLQELRHHARSSALQRRLRALQWRLATLNLAPSLRYHDPEEGAQRD</sequence>
<reference evidence="3 8" key="4">
    <citation type="submission" date="2023-10" db="EMBL/GenBank/DDBJ databases">
        <title>Pseudomonas otitidis isolated from a paediatric patient with cystic fibrosis in Chile.</title>
        <authorList>
            <person name="Amsteins-Romero L."/>
            <person name="Opazo-Capurro A."/>
            <person name="Matus-Kohler M."/>
            <person name="Gonzalez-Rocha G."/>
        </authorList>
    </citation>
    <scope>NUCLEOTIDE SEQUENCE [LARGE SCALE GENOMIC DNA]</scope>
    <source>
        <strain evidence="3 8">P-714</strain>
    </source>
</reference>
<evidence type="ECO:0000313" key="7">
    <source>
        <dbReference type="Proteomes" id="UP000515591"/>
    </source>
</evidence>
<evidence type="ECO:0000313" key="8">
    <source>
        <dbReference type="Proteomes" id="UP001273935"/>
    </source>
</evidence>
<dbReference type="KEGG" id="poj:PtoMrB4_11870"/>
<proteinExistence type="predicted"/>
<organism evidence="4 5">
    <name type="scientific">Metapseudomonas otitidis</name>
    <dbReference type="NCBI Taxonomy" id="319939"/>
    <lineage>
        <taxon>Bacteria</taxon>
        <taxon>Pseudomonadati</taxon>
        <taxon>Pseudomonadota</taxon>
        <taxon>Gammaproteobacteria</taxon>
        <taxon>Pseudomonadales</taxon>
        <taxon>Pseudomonadaceae</taxon>
        <taxon>Metapseudomonas</taxon>
    </lineage>
</organism>
<reference evidence="4 5" key="2">
    <citation type="submission" date="2019-12" db="EMBL/GenBank/DDBJ databases">
        <title>Draft genome sequence of Pseudomonas otitidis recovered from a chicken carcass.</title>
        <authorList>
            <person name="Vieira T.R."/>
            <person name="Oliviera E.F.C."/>
            <person name="Silva N.M.V."/>
            <person name="Sambrano G.E."/>
            <person name="Cibulski S.P."/>
            <person name="Cardoso M.R.I."/>
        </authorList>
    </citation>
    <scope>NUCLEOTIDE SEQUENCE [LARGE SCALE GENOMIC DNA]</scope>
    <source>
        <strain evidence="4 5">25_K</strain>
    </source>
</reference>
<gene>
    <name evidence="4" type="ORF">GO594_05230</name>
    <name evidence="2" type="ORF">PtoMrB4_11870</name>
    <name evidence="3" type="ORF">R0G64_18720</name>
    <name evidence="1" type="ORF">WP8S17C03_11350</name>
</gene>
<dbReference type="EMBL" id="JAWJUL010000075">
    <property type="protein sequence ID" value="MDV3441460.1"/>
    <property type="molecule type" value="Genomic_DNA"/>
</dbReference>
<name>A0A1I0UJ83_9GAMM</name>
<evidence type="ECO:0000313" key="6">
    <source>
        <dbReference type="Proteomes" id="UP000501237"/>
    </source>
</evidence>
<protein>
    <submittedName>
        <fullName evidence="4">FagA protein</fullName>
    </submittedName>
</protein>
<keyword evidence="8" id="KW-1185">Reference proteome</keyword>
<evidence type="ECO:0000313" key="3">
    <source>
        <dbReference type="EMBL" id="MDV3441460.1"/>
    </source>
</evidence>
<dbReference type="Proteomes" id="UP001273935">
    <property type="component" value="Unassembled WGS sequence"/>
</dbReference>
<reference evidence="1 7" key="1">
    <citation type="submission" date="2019-12" db="EMBL/GenBank/DDBJ databases">
        <title>complete genome sequences of Pseudomonas otitidis str. WP8-S17-CRE-03 isolated from wastewater treatment plant effluent.</title>
        <authorList>
            <person name="Sekizuka T."/>
            <person name="Itokawa K."/>
            <person name="Yatsu K."/>
            <person name="Inamine Y."/>
            <person name="Kuroda M."/>
        </authorList>
    </citation>
    <scope>NUCLEOTIDE SEQUENCE [LARGE SCALE GENOMIC DNA]</scope>
    <source>
        <strain evidence="1 7">WP8-S17-CRE-03</strain>
    </source>
</reference>
<dbReference type="AlphaFoldDB" id="A0A1I0UJ83"/>
<dbReference type="Proteomes" id="UP000501237">
    <property type="component" value="Chromosome"/>
</dbReference>
<dbReference type="RefSeq" id="WP_044409753.1">
    <property type="nucleotide sequence ID" value="NZ_AP022213.1"/>
</dbReference>
<accession>A0A1I0UJ83</accession>
<evidence type="ECO:0000313" key="1">
    <source>
        <dbReference type="EMBL" id="BBT15086.1"/>
    </source>
</evidence>
<dbReference type="EMBL" id="AP022642">
    <property type="protein sequence ID" value="BCA27210.1"/>
    <property type="molecule type" value="Genomic_DNA"/>
</dbReference>
<dbReference type="EMBL" id="WTFN01000008">
    <property type="protein sequence ID" value="MWK55365.1"/>
    <property type="molecule type" value="Genomic_DNA"/>
</dbReference>
<evidence type="ECO:0000313" key="4">
    <source>
        <dbReference type="EMBL" id="MWK55365.1"/>
    </source>
</evidence>
<evidence type="ECO:0000313" key="5">
    <source>
        <dbReference type="Proteomes" id="UP000461288"/>
    </source>
</evidence>
<evidence type="ECO:0000313" key="2">
    <source>
        <dbReference type="EMBL" id="BCA27210.1"/>
    </source>
</evidence>
<dbReference type="GeneID" id="57396402"/>
<reference evidence="2 6" key="3">
    <citation type="journal article" date="2020" name="Microbiol. Resour. Announc.">
        <title>Complete genome sequence of Pseudomonas otitidis strain MrB4, isolated from Lake Biwa in Japan.</title>
        <authorList>
            <person name="Miyazaki K."/>
            <person name="Hase E."/>
            <person name="Maruya T."/>
        </authorList>
    </citation>
    <scope>NUCLEOTIDE SEQUENCE [LARGE SCALE GENOMIC DNA]</scope>
    <source>
        <strain evidence="2 6">MrB4</strain>
    </source>
</reference>
<dbReference type="Proteomes" id="UP000515591">
    <property type="component" value="Chromosome"/>
</dbReference>
<dbReference type="Proteomes" id="UP000461288">
    <property type="component" value="Unassembled WGS sequence"/>
</dbReference>